<evidence type="ECO:0000313" key="10">
    <source>
        <dbReference type="Proteomes" id="UP000663889"/>
    </source>
</evidence>
<reference evidence="9" key="1">
    <citation type="submission" date="2021-02" db="EMBL/GenBank/DDBJ databases">
        <authorList>
            <person name="Nowell W R."/>
        </authorList>
    </citation>
    <scope>NUCLEOTIDE SEQUENCE</scope>
</reference>
<dbReference type="CDD" id="cd00609">
    <property type="entry name" value="AAT_like"/>
    <property type="match status" value="1"/>
</dbReference>
<evidence type="ECO:0000256" key="6">
    <source>
        <dbReference type="ARBA" id="ARBA00022898"/>
    </source>
</evidence>
<keyword evidence="4" id="KW-0032">Aminotransferase</keyword>
<keyword evidence="5" id="KW-0808">Transferase</keyword>
<dbReference type="FunFam" id="3.40.640.10:FF:000024">
    <property type="entry name" value="Kynurenine--oxoglutarate transaminase 3"/>
    <property type="match status" value="1"/>
</dbReference>
<accession>A0A814I4E4</accession>
<dbReference type="FunFam" id="3.90.1150.10:FF:000021">
    <property type="entry name" value="Kynurenine--oxoglutarate transaminase 3"/>
    <property type="match status" value="1"/>
</dbReference>
<dbReference type="AlphaFoldDB" id="A0A814I4E4"/>
<dbReference type="InterPro" id="IPR015422">
    <property type="entry name" value="PyrdxlP-dep_Trfase_small"/>
</dbReference>
<dbReference type="GO" id="GO:0030170">
    <property type="term" value="F:pyridoxal phosphate binding"/>
    <property type="evidence" value="ECO:0007669"/>
    <property type="project" value="InterPro"/>
</dbReference>
<comment type="cofactor">
    <cofactor evidence="1">
        <name>pyridoxal 5'-phosphate</name>
        <dbReference type="ChEBI" id="CHEBI:597326"/>
    </cofactor>
</comment>
<dbReference type="InterPro" id="IPR015424">
    <property type="entry name" value="PyrdxlP-dep_Trfase"/>
</dbReference>
<evidence type="ECO:0000259" key="8">
    <source>
        <dbReference type="Pfam" id="PF00155"/>
    </source>
</evidence>
<evidence type="ECO:0000256" key="3">
    <source>
        <dbReference type="ARBA" id="ARBA00011738"/>
    </source>
</evidence>
<evidence type="ECO:0000313" key="9">
    <source>
        <dbReference type="EMBL" id="CAF1019419.1"/>
    </source>
</evidence>
<dbReference type="Proteomes" id="UP000663889">
    <property type="component" value="Unassembled WGS sequence"/>
</dbReference>
<dbReference type="GO" id="GO:0005739">
    <property type="term" value="C:mitochondrion"/>
    <property type="evidence" value="ECO:0007669"/>
    <property type="project" value="TreeGrafter"/>
</dbReference>
<dbReference type="PANTHER" id="PTHR43807">
    <property type="entry name" value="FI04487P"/>
    <property type="match status" value="1"/>
</dbReference>
<dbReference type="Pfam" id="PF00155">
    <property type="entry name" value="Aminotran_1_2"/>
    <property type="match status" value="1"/>
</dbReference>
<comment type="caution">
    <text evidence="9">The sequence shown here is derived from an EMBL/GenBank/DDBJ whole genome shotgun (WGS) entry which is preliminary data.</text>
</comment>
<sequence>MTTQIYSSSILSLSRFCARRAYFIKRFVTTTMTSSDDSSKTKTSDKKSDNSLAKRFIGLEKSIWIEFGALAIAHKAINVGQGFIDYAPPPYFIDLYKETLDDPNILLHQYTRGFGHRRLVEAISNVYSPYFNRKIDPLNEILVTDGAYPSIFNCIHGFINPGDEAILIEPFYDCYEPMVRSAGGIPRCITLKQKPESTKADISSSSDWTLDKNELESMFNSRTRLIIVNTPNNPTGKVFTREELEHIANLCQKHDVICISDEVYEWIVYDKNKKHIRMATLPNMWERTLTIGSAGKTFSATGLKLGWTIGSQHLMHPCQVVHQNCVYTCPTISQEVIARCFEYELKRLNSPECYFNSISTEFLEKRDKLVQALKECGMKPVVPDGGYFIIADYSQFAGDKFQSDADDMKDFKFVRYLIKEKQLATIPVTGFYTADHRHLAENYIRFCFAKKDETLDKAIEILRKLKTN</sequence>
<name>A0A814I4E4_9BILA</name>
<evidence type="ECO:0000256" key="2">
    <source>
        <dbReference type="ARBA" id="ARBA00007441"/>
    </source>
</evidence>
<dbReference type="PANTHER" id="PTHR43807:SF20">
    <property type="entry name" value="FI04487P"/>
    <property type="match status" value="1"/>
</dbReference>
<evidence type="ECO:0000256" key="4">
    <source>
        <dbReference type="ARBA" id="ARBA00022576"/>
    </source>
</evidence>
<proteinExistence type="inferred from homology"/>
<dbReference type="EMBL" id="CAJNOU010000513">
    <property type="protein sequence ID" value="CAF1019419.1"/>
    <property type="molecule type" value="Genomic_DNA"/>
</dbReference>
<evidence type="ECO:0000256" key="5">
    <source>
        <dbReference type="ARBA" id="ARBA00022679"/>
    </source>
</evidence>
<feature type="domain" description="Aminotransferase class I/classII large" evidence="8">
    <location>
        <begin position="77"/>
        <end position="461"/>
    </location>
</feature>
<protein>
    <recommendedName>
        <fullName evidence="8">Aminotransferase class I/classII large domain-containing protein</fullName>
    </recommendedName>
</protein>
<comment type="subunit">
    <text evidence="3">Homodimer.</text>
</comment>
<dbReference type="InterPro" id="IPR004839">
    <property type="entry name" value="Aminotransferase_I/II_large"/>
</dbReference>
<dbReference type="InterPro" id="IPR015421">
    <property type="entry name" value="PyrdxlP-dep_Trfase_major"/>
</dbReference>
<evidence type="ECO:0000256" key="1">
    <source>
        <dbReference type="ARBA" id="ARBA00001933"/>
    </source>
</evidence>
<dbReference type="Gene3D" id="3.90.1150.10">
    <property type="entry name" value="Aspartate Aminotransferase, domain 1"/>
    <property type="match status" value="1"/>
</dbReference>
<gene>
    <name evidence="9" type="ORF">SEV965_LOCUS11721</name>
</gene>
<dbReference type="Gene3D" id="3.40.640.10">
    <property type="entry name" value="Type I PLP-dependent aspartate aminotransferase-like (Major domain)"/>
    <property type="match status" value="1"/>
</dbReference>
<keyword evidence="6" id="KW-0663">Pyridoxal phosphate</keyword>
<dbReference type="GO" id="GO:0016212">
    <property type="term" value="F:kynurenine-oxoglutarate transaminase activity"/>
    <property type="evidence" value="ECO:0007669"/>
    <property type="project" value="TreeGrafter"/>
</dbReference>
<dbReference type="UniPathway" id="UPA00334">
    <property type="reaction ID" value="UER00726"/>
</dbReference>
<dbReference type="InterPro" id="IPR051326">
    <property type="entry name" value="Kynurenine-oxoglutarate_AT"/>
</dbReference>
<comment type="pathway">
    <text evidence="7">Amino-acid degradation; L-kynurenine degradation; kynurenate from L-kynurenine: step 1/2.</text>
</comment>
<dbReference type="GO" id="GO:0097053">
    <property type="term" value="P:L-kynurenine catabolic process"/>
    <property type="evidence" value="ECO:0007669"/>
    <property type="project" value="UniProtKB-UniPathway"/>
</dbReference>
<comment type="similarity">
    <text evidence="2">Belongs to the class-I pyridoxal-phosphate-dependent aminotransferase family.</text>
</comment>
<evidence type="ECO:0000256" key="7">
    <source>
        <dbReference type="ARBA" id="ARBA00024016"/>
    </source>
</evidence>
<dbReference type="SUPFAM" id="SSF53383">
    <property type="entry name" value="PLP-dependent transferases"/>
    <property type="match status" value="1"/>
</dbReference>
<organism evidence="9 10">
    <name type="scientific">Rotaria sordida</name>
    <dbReference type="NCBI Taxonomy" id="392033"/>
    <lineage>
        <taxon>Eukaryota</taxon>
        <taxon>Metazoa</taxon>
        <taxon>Spiralia</taxon>
        <taxon>Gnathifera</taxon>
        <taxon>Rotifera</taxon>
        <taxon>Eurotatoria</taxon>
        <taxon>Bdelloidea</taxon>
        <taxon>Philodinida</taxon>
        <taxon>Philodinidae</taxon>
        <taxon>Rotaria</taxon>
    </lineage>
</organism>